<feature type="transmembrane region" description="Helical" evidence="5">
    <location>
        <begin position="800"/>
        <end position="821"/>
    </location>
</feature>
<feature type="transmembrane region" description="Helical" evidence="5">
    <location>
        <begin position="768"/>
        <end position="788"/>
    </location>
</feature>
<feature type="transmembrane region" description="Helical" evidence="5">
    <location>
        <begin position="997"/>
        <end position="1022"/>
    </location>
</feature>
<feature type="transmembrane region" description="Helical" evidence="5">
    <location>
        <begin position="493"/>
        <end position="513"/>
    </location>
</feature>
<evidence type="ECO:0000256" key="3">
    <source>
        <dbReference type="ARBA" id="ARBA00022989"/>
    </source>
</evidence>
<evidence type="ECO:0000259" key="6">
    <source>
        <dbReference type="PROSITE" id="PS50850"/>
    </source>
</evidence>
<feature type="transmembrane region" description="Helical" evidence="5">
    <location>
        <begin position="182"/>
        <end position="205"/>
    </location>
</feature>
<organism evidence="7 8">
    <name type="scientific">Brassica rapa subsp. trilocularis</name>
    <dbReference type="NCBI Taxonomy" id="1813537"/>
    <lineage>
        <taxon>Eukaryota</taxon>
        <taxon>Viridiplantae</taxon>
        <taxon>Streptophyta</taxon>
        <taxon>Embryophyta</taxon>
        <taxon>Tracheophyta</taxon>
        <taxon>Spermatophyta</taxon>
        <taxon>Magnoliopsida</taxon>
        <taxon>eudicotyledons</taxon>
        <taxon>Gunneridae</taxon>
        <taxon>Pentapetalae</taxon>
        <taxon>rosids</taxon>
        <taxon>malvids</taxon>
        <taxon>Brassicales</taxon>
        <taxon>Brassicaceae</taxon>
        <taxon>Brassiceae</taxon>
        <taxon>Brassica</taxon>
    </lineage>
</organism>
<sequence>MQRKMEIANTKWVAAAASIWIQSFSGASYTFGIYSSLLKSSQSYDQSTLDTVSVCKDIGANVGILSGLFYTAVASGRSGNGRFFSGPWVVIFVGLLQWFVGYGFIWMATSGVIERPPVAVMCFFMFLAGHCQPFFNTAIVVTAVRNFSDYGGTAVGIMKGYIGLSGAVLVQMYHIFCKGDPTNYLLLLAVVPSLLILTTMPFVRTYDTVIANDKKHLNGLSTISLIIVTYLMIVILVENIIGMSMTMKICSFTILVLLLASPLLVAVRAHREEKDRFMSLDFPVTEKTTLLDAPKLNPSPDVNVVMSNDMDVLQAIRTTNFWLLFTAMLCGMGSGLATVNNIRQVGESLCYSTVQLNSLVSLWSIWNFLGRFGSGYISDAYLHSHGWPRPVFMAITLTLMAIGHVVMASGLLGSLYIGSLIVGLAYGSQWALMPTITSEIFGIRHMGTIFYTISIASPVGSYFFSVKVIGYLYDQVASVDDHSCYGNHCFSTSFVIMAAMAMLGSLVAFVLFLRTKKFYATLVAKRILNQDVQRHIEDFLSSFIFQAKISPRLTERDMERVNTKWVAAAASIWIQSFSGATYTFAIYSSILKSSQSYDQSTLDFVSVFKDIGGTLGIFSGLLYTAMASTPHGRGRGPWVVVFVGLVQWFLGFLFMWASVVGLIPKPPVAVMCLFVFLAGHSLPFFNTASVVTAARNFSDYGGTAVGIMQGFLGLSGAILIQLYHAVSGEGNPATFILLLAIVPTLVIFLTMPFVRVYETVRTSDKKHLDGLSVISLIIAAYLMLVITVQNVLGLTRSVQILSFVLVLLLLASPLLVAVRALREEKQMALDHPVLDTSVLLIPRSSNIFPDGDHVVREDSNILEAMSTVNFWLLFLAMLCGMGSGFATINNIRQIGESLRYSTVQLNSLVSLWSIWNFLGRFGAGYISDTFLHKHSWPRPVFMAMTLGVMAVGHVVVASGLQGSLYVGSVLIGMAYGSQWSLMPTITSEIFGIRHMGTIYFTISIAGPVGSYLLSVKVIGYFYDKVASEVDNSCFGSQCFRTSFVIMASVALFGSLVACVLFFRTNKFYKRLVAKRSLK</sequence>
<proteinExistence type="predicted"/>
<reference evidence="7 8" key="1">
    <citation type="submission" date="2021-03" db="EMBL/GenBank/DDBJ databases">
        <authorList>
            <person name="King G.J."/>
            <person name="Bancroft I."/>
            <person name="Baten A."/>
            <person name="Bloomfield J."/>
            <person name="Borpatragohain P."/>
            <person name="He Z."/>
            <person name="Irish N."/>
            <person name="Irwin J."/>
            <person name="Liu K."/>
            <person name="Mauleon R.P."/>
            <person name="Moore J."/>
            <person name="Morris R."/>
            <person name="Ostergaard L."/>
            <person name="Wang B."/>
            <person name="Wells R."/>
        </authorList>
    </citation>
    <scope>NUCLEOTIDE SEQUENCE [LARGE SCALE GENOMIC DNA]</scope>
    <source>
        <strain evidence="7">R-o-18</strain>
        <tissue evidence="7">Leaf</tissue>
    </source>
</reference>
<feature type="transmembrane region" description="Helical" evidence="5">
    <location>
        <begin position="964"/>
        <end position="985"/>
    </location>
</feature>
<evidence type="ECO:0000313" key="7">
    <source>
        <dbReference type="EMBL" id="KAG5401962.1"/>
    </source>
</evidence>
<dbReference type="CDD" id="cd17354">
    <property type="entry name" value="MFS_Mch1p_like"/>
    <property type="match status" value="2"/>
</dbReference>
<protein>
    <recommendedName>
        <fullName evidence="6">Major facilitator superfamily (MFS) profile domain-containing protein</fullName>
    </recommendedName>
</protein>
<evidence type="ECO:0000313" key="8">
    <source>
        <dbReference type="Proteomes" id="UP000823674"/>
    </source>
</evidence>
<feature type="transmembrane region" description="Helical" evidence="5">
    <location>
        <begin position="607"/>
        <end position="626"/>
    </location>
</feature>
<dbReference type="InterPro" id="IPR056555">
    <property type="entry name" value="NFD4_C"/>
</dbReference>
<dbReference type="InterPro" id="IPR020846">
    <property type="entry name" value="MFS_dom"/>
</dbReference>
<feature type="transmembrane region" description="Helical" evidence="5">
    <location>
        <begin position="908"/>
        <end position="927"/>
    </location>
</feature>
<feature type="transmembrane region" description="Helical" evidence="5">
    <location>
        <begin position="156"/>
        <end position="176"/>
    </location>
</feature>
<feature type="domain" description="Major facilitator superfamily (MFS) profile" evidence="6">
    <location>
        <begin position="868"/>
        <end position="1078"/>
    </location>
</feature>
<comment type="caution">
    <text evidence="7">The sequence shown here is derived from an EMBL/GenBank/DDBJ whole genome shotgun (WGS) entry which is preliminary data.</text>
</comment>
<dbReference type="PANTHER" id="PTHR21576:SF98">
    <property type="entry name" value="MAJOR FACILITATOR SUPERFAMILY (MFS) PROFILE DOMAIN-CONTAINING PROTEIN"/>
    <property type="match status" value="1"/>
</dbReference>
<gene>
    <name evidence="7" type="primary">A04p031910.1_BraROA</name>
    <name evidence="7" type="ORF">IGI04_016569</name>
</gene>
<feature type="transmembrane region" description="Helical" evidence="5">
    <location>
        <begin position="415"/>
        <end position="436"/>
    </location>
</feature>
<dbReference type="Gene3D" id="1.20.1250.20">
    <property type="entry name" value="MFS general substrate transporter like domains"/>
    <property type="match status" value="2"/>
</dbReference>
<feature type="transmembrane region" description="Helical" evidence="5">
    <location>
        <begin position="12"/>
        <end position="38"/>
    </location>
</feature>
<keyword evidence="8" id="KW-1185">Reference proteome</keyword>
<feature type="transmembrane region" description="Helical" evidence="5">
    <location>
        <begin position="939"/>
        <end position="958"/>
    </location>
</feature>
<comment type="subcellular location">
    <subcellularLocation>
        <location evidence="1">Membrane</location>
        <topology evidence="1">Multi-pass membrane protein</topology>
    </subcellularLocation>
</comment>
<dbReference type="Pfam" id="PF23262">
    <property type="entry name" value="NFD4_C"/>
    <property type="match status" value="2"/>
</dbReference>
<feature type="transmembrane region" description="Helical" evidence="5">
    <location>
        <begin position="565"/>
        <end position="587"/>
    </location>
</feature>
<dbReference type="PROSITE" id="PS50850">
    <property type="entry name" value="MFS"/>
    <property type="match status" value="1"/>
</dbReference>
<feature type="transmembrane region" description="Helical" evidence="5">
    <location>
        <begin position="870"/>
        <end position="888"/>
    </location>
</feature>
<dbReference type="EMBL" id="JADBGQ010000004">
    <property type="protein sequence ID" value="KAG5401962.1"/>
    <property type="molecule type" value="Genomic_DNA"/>
</dbReference>
<feature type="transmembrane region" description="Helical" evidence="5">
    <location>
        <begin position="735"/>
        <end position="756"/>
    </location>
</feature>
<dbReference type="InterPro" id="IPR036259">
    <property type="entry name" value="MFS_trans_sf"/>
</dbReference>
<evidence type="ECO:0000256" key="5">
    <source>
        <dbReference type="SAM" id="Phobius"/>
    </source>
</evidence>
<feature type="transmembrane region" description="Helical" evidence="5">
    <location>
        <begin position="249"/>
        <end position="269"/>
    </location>
</feature>
<dbReference type="Proteomes" id="UP000823674">
    <property type="component" value="Chromosome A04"/>
</dbReference>
<feature type="transmembrane region" description="Helical" evidence="5">
    <location>
        <begin position="448"/>
        <end position="473"/>
    </location>
</feature>
<dbReference type="InterPro" id="IPR010658">
    <property type="entry name" value="Nodulin-like"/>
</dbReference>
<dbReference type="Pfam" id="PF06813">
    <property type="entry name" value="Nodulin-like"/>
    <property type="match status" value="2"/>
</dbReference>
<feature type="transmembrane region" description="Helical" evidence="5">
    <location>
        <begin position="217"/>
        <end position="237"/>
    </location>
</feature>
<feature type="transmembrane region" description="Helical" evidence="5">
    <location>
        <begin position="320"/>
        <end position="339"/>
    </location>
</feature>
<feature type="transmembrane region" description="Helical" evidence="5">
    <location>
        <begin position="88"/>
        <end position="106"/>
    </location>
</feature>
<name>A0ABQ7MTG6_BRACM</name>
<feature type="transmembrane region" description="Helical" evidence="5">
    <location>
        <begin position="1042"/>
        <end position="1062"/>
    </location>
</feature>
<keyword evidence="4 5" id="KW-0472">Membrane</keyword>
<feature type="transmembrane region" description="Helical" evidence="5">
    <location>
        <begin position="351"/>
        <end position="369"/>
    </location>
</feature>
<dbReference type="SUPFAM" id="SSF103473">
    <property type="entry name" value="MFS general substrate transporter"/>
    <property type="match status" value="3"/>
</dbReference>
<keyword evidence="3 5" id="KW-1133">Transmembrane helix</keyword>
<feature type="transmembrane region" description="Helical" evidence="5">
    <location>
        <begin position="668"/>
        <end position="688"/>
    </location>
</feature>
<feature type="transmembrane region" description="Helical" evidence="5">
    <location>
        <begin position="118"/>
        <end position="144"/>
    </location>
</feature>
<evidence type="ECO:0000256" key="1">
    <source>
        <dbReference type="ARBA" id="ARBA00004141"/>
    </source>
</evidence>
<accession>A0ABQ7MTG6</accession>
<feature type="transmembrane region" description="Helical" evidence="5">
    <location>
        <begin position="638"/>
        <end position="662"/>
    </location>
</feature>
<evidence type="ECO:0000256" key="2">
    <source>
        <dbReference type="ARBA" id="ARBA00022692"/>
    </source>
</evidence>
<keyword evidence="2 5" id="KW-0812">Transmembrane</keyword>
<feature type="transmembrane region" description="Helical" evidence="5">
    <location>
        <begin position="700"/>
        <end position="723"/>
    </location>
</feature>
<dbReference type="PANTHER" id="PTHR21576">
    <property type="entry name" value="UNCHARACTERIZED NODULIN-LIKE PROTEIN"/>
    <property type="match status" value="1"/>
</dbReference>
<evidence type="ECO:0000256" key="4">
    <source>
        <dbReference type="ARBA" id="ARBA00023136"/>
    </source>
</evidence>